<evidence type="ECO:0000256" key="1">
    <source>
        <dbReference type="SAM" id="MobiDB-lite"/>
    </source>
</evidence>
<feature type="compositionally biased region" description="Basic and acidic residues" evidence="1">
    <location>
        <begin position="30"/>
        <end position="39"/>
    </location>
</feature>
<dbReference type="AlphaFoldDB" id="A0A6P3Y601"/>
<keyword evidence="2" id="KW-1185">Reference proteome</keyword>
<sequence length="112" mass="12519">MHRSSESSDRAADEVPENAVSTNADAIPEDPVRAEQGRLEDVSNRTWSTLNSEVLLVVSDKKQRIPKWSVIVENFVGINAIYFAARKIMLLNQFPRIIGISLLDSISLKLIL</sequence>
<dbReference type="KEGG" id="dqu:106750012"/>
<evidence type="ECO:0000313" key="3">
    <source>
        <dbReference type="RefSeq" id="XP_014485502.1"/>
    </source>
</evidence>
<feature type="compositionally biased region" description="Basic and acidic residues" evidence="1">
    <location>
        <begin position="1"/>
        <end position="13"/>
    </location>
</feature>
<name>A0A6P3Y601_DINQU</name>
<evidence type="ECO:0000313" key="2">
    <source>
        <dbReference type="Proteomes" id="UP000515204"/>
    </source>
</evidence>
<dbReference type="Proteomes" id="UP000515204">
    <property type="component" value="Unplaced"/>
</dbReference>
<gene>
    <name evidence="3" type="primary">LOC106750012</name>
</gene>
<reference evidence="3" key="1">
    <citation type="submission" date="2025-08" db="UniProtKB">
        <authorList>
            <consortium name="RefSeq"/>
        </authorList>
    </citation>
    <scope>IDENTIFICATION</scope>
</reference>
<organism evidence="2 3">
    <name type="scientific">Dinoponera quadriceps</name>
    <name type="common">South American ant</name>
    <dbReference type="NCBI Taxonomy" id="609295"/>
    <lineage>
        <taxon>Eukaryota</taxon>
        <taxon>Metazoa</taxon>
        <taxon>Ecdysozoa</taxon>
        <taxon>Arthropoda</taxon>
        <taxon>Hexapoda</taxon>
        <taxon>Insecta</taxon>
        <taxon>Pterygota</taxon>
        <taxon>Neoptera</taxon>
        <taxon>Endopterygota</taxon>
        <taxon>Hymenoptera</taxon>
        <taxon>Apocrita</taxon>
        <taxon>Aculeata</taxon>
        <taxon>Formicoidea</taxon>
        <taxon>Formicidae</taxon>
        <taxon>Ponerinae</taxon>
        <taxon>Ponerini</taxon>
        <taxon>Dinoponera</taxon>
    </lineage>
</organism>
<feature type="region of interest" description="Disordered" evidence="1">
    <location>
        <begin position="1"/>
        <end position="39"/>
    </location>
</feature>
<protein>
    <submittedName>
        <fullName evidence="3">Uncharacterized protein LOC106750012</fullName>
    </submittedName>
</protein>
<proteinExistence type="predicted"/>
<dbReference type="RefSeq" id="XP_014485502.1">
    <property type="nucleotide sequence ID" value="XM_014630016.1"/>
</dbReference>
<accession>A0A6P3Y601</accession>
<dbReference type="GeneID" id="106750012"/>